<dbReference type="RefSeq" id="WP_141493106.1">
    <property type="nucleotide sequence ID" value="NZ_CP032485.1"/>
</dbReference>
<dbReference type="SUPFAM" id="SSF51230">
    <property type="entry name" value="Single hybrid motif"/>
    <property type="match status" value="1"/>
</dbReference>
<keyword evidence="3" id="KW-1185">Reference proteome</keyword>
<name>A0A4Y6VA77_9PROT</name>
<dbReference type="KEGG" id="ntn:D5366_08570"/>
<evidence type="ECO:0000259" key="1">
    <source>
        <dbReference type="Pfam" id="PF00364"/>
    </source>
</evidence>
<dbReference type="InterPro" id="IPR000089">
    <property type="entry name" value="Biotin_lipoyl"/>
</dbReference>
<dbReference type="InterPro" id="IPR011053">
    <property type="entry name" value="Single_hybrid_motif"/>
</dbReference>
<sequence>MLSEVENALEHLVSAMRLNNIAFCEVPAAGGNLLLELSSAGGQKYCADTLDRERVEEILSPEMGVVDDILVQEGTEVNSGQLLAFVRIGPIRVAIKAPEQGTVKSCLVQPHEVVGYHQAMFALSV</sequence>
<gene>
    <name evidence="2" type="ORF">D5366_08570</name>
</gene>
<dbReference type="AlphaFoldDB" id="A0A4Y6VA77"/>
<dbReference type="OrthoDB" id="9181139at2"/>
<accession>A0A4Y6VA77</accession>
<feature type="domain" description="Lipoyl-binding" evidence="1">
    <location>
        <begin position="57"/>
        <end position="121"/>
    </location>
</feature>
<dbReference type="Gene3D" id="2.40.50.100">
    <property type="match status" value="1"/>
</dbReference>
<reference evidence="2 3" key="1">
    <citation type="submission" date="2018-09" db="EMBL/GenBank/DDBJ databases">
        <title>The complete genome sequence of Neokomagataea tanensis NBRC 106556(T).</title>
        <authorList>
            <person name="Chua K.-O."/>
            <person name="See-Too W.-S."/>
            <person name="Hong K.-W."/>
            <person name="Yin W.-F."/>
            <person name="Chan K.-G."/>
        </authorList>
    </citation>
    <scope>NUCLEOTIDE SEQUENCE [LARGE SCALE GENOMIC DNA]</scope>
    <source>
        <strain evidence="3">AH13 \ NBRC 106556</strain>
    </source>
</reference>
<dbReference type="EMBL" id="CP032485">
    <property type="protein sequence ID" value="QDH25255.1"/>
    <property type="molecule type" value="Genomic_DNA"/>
</dbReference>
<evidence type="ECO:0000313" key="3">
    <source>
        <dbReference type="Proteomes" id="UP000317214"/>
    </source>
</evidence>
<dbReference type="Proteomes" id="UP000317214">
    <property type="component" value="Chromosome"/>
</dbReference>
<dbReference type="Pfam" id="PF00364">
    <property type="entry name" value="Biotin_lipoyl"/>
    <property type="match status" value="1"/>
</dbReference>
<proteinExistence type="predicted"/>
<organism evidence="2 3">
    <name type="scientific">Neokomagataea tanensis</name>
    <dbReference type="NCBI Taxonomy" id="661191"/>
    <lineage>
        <taxon>Bacteria</taxon>
        <taxon>Pseudomonadati</taxon>
        <taxon>Pseudomonadota</taxon>
        <taxon>Alphaproteobacteria</taxon>
        <taxon>Acetobacterales</taxon>
        <taxon>Acetobacteraceae</taxon>
        <taxon>Neokomagataea</taxon>
    </lineage>
</organism>
<protein>
    <recommendedName>
        <fullName evidence="1">Lipoyl-binding domain-containing protein</fullName>
    </recommendedName>
</protein>
<evidence type="ECO:0000313" key="2">
    <source>
        <dbReference type="EMBL" id="QDH25255.1"/>
    </source>
</evidence>